<dbReference type="Gene3D" id="1.10.100.10">
    <property type="entry name" value="Insulin-like"/>
    <property type="match status" value="1"/>
</dbReference>
<feature type="chain" id="PRO_5035769580" evidence="1">
    <location>
        <begin position="25"/>
        <end position="83"/>
    </location>
</feature>
<dbReference type="AlphaFoldDB" id="A0A8S1F5M0"/>
<reference evidence="2 3" key="1">
    <citation type="submission" date="2020-04" db="EMBL/GenBank/DDBJ databases">
        <authorList>
            <person name="Laetsch R D."/>
            <person name="Stevens L."/>
            <person name="Kumar S."/>
            <person name="Blaxter L. M."/>
        </authorList>
    </citation>
    <scope>NUCLEOTIDE SEQUENCE [LARGE SCALE GENOMIC DNA]</scope>
</reference>
<accession>A0A8S1F5M0</accession>
<evidence type="ECO:0000313" key="3">
    <source>
        <dbReference type="Proteomes" id="UP000494206"/>
    </source>
</evidence>
<evidence type="ECO:0000313" key="2">
    <source>
        <dbReference type="EMBL" id="CAB3411131.1"/>
    </source>
</evidence>
<feature type="signal peptide" evidence="1">
    <location>
        <begin position="1"/>
        <end position="24"/>
    </location>
</feature>
<protein>
    <submittedName>
        <fullName evidence="2">Uncharacterized protein</fullName>
    </submittedName>
</protein>
<comment type="caution">
    <text evidence="2">The sequence shown here is derived from an EMBL/GenBank/DDBJ whole genome shotgun (WGS) entry which is preliminary data.</text>
</comment>
<dbReference type="Proteomes" id="UP000494206">
    <property type="component" value="Unassembled WGS sequence"/>
</dbReference>
<organism evidence="2 3">
    <name type="scientific">Caenorhabditis bovis</name>
    <dbReference type="NCBI Taxonomy" id="2654633"/>
    <lineage>
        <taxon>Eukaryota</taxon>
        <taxon>Metazoa</taxon>
        <taxon>Ecdysozoa</taxon>
        <taxon>Nematoda</taxon>
        <taxon>Chromadorea</taxon>
        <taxon>Rhabditida</taxon>
        <taxon>Rhabditina</taxon>
        <taxon>Rhabditomorpha</taxon>
        <taxon>Rhabditoidea</taxon>
        <taxon>Rhabditidae</taxon>
        <taxon>Peloderinae</taxon>
        <taxon>Caenorhabditis</taxon>
    </lineage>
</organism>
<keyword evidence="1" id="KW-0732">Signal</keyword>
<name>A0A8S1F5M0_9PELO</name>
<sequence>MFSIKHFLLILILIAFNLPERVVARPQARRCADRMYEAAQALCPIALRSITGEASKICCDRLCTLAEIKNLFCPDSNDVGYRK</sequence>
<dbReference type="EMBL" id="CADEPM010000012">
    <property type="protein sequence ID" value="CAB3411131.1"/>
    <property type="molecule type" value="Genomic_DNA"/>
</dbReference>
<keyword evidence="3" id="KW-1185">Reference proteome</keyword>
<proteinExistence type="predicted"/>
<gene>
    <name evidence="2" type="ORF">CBOVIS_LOCUS12556</name>
</gene>
<evidence type="ECO:0000256" key="1">
    <source>
        <dbReference type="SAM" id="SignalP"/>
    </source>
</evidence>